<dbReference type="SMART" id="SM00862">
    <property type="entry name" value="Trans_reg_C"/>
    <property type="match status" value="1"/>
</dbReference>
<reference evidence="12 13" key="1">
    <citation type="submission" date="2016-01" db="EMBL/GenBank/DDBJ databases">
        <title>Annotation of Pseudomonas oryzihabitans USDA-ARS-USMARC-56511.</title>
        <authorList>
            <person name="Harhay G.P."/>
            <person name="Harhay D.M."/>
            <person name="Smith T.P.L."/>
            <person name="Bono J.L."/>
            <person name="Heaton M.P."/>
            <person name="Clawson M.L."/>
            <person name="Chitko-Mckown C.G."/>
            <person name="Capik S.F."/>
            <person name="DeDonder K.D."/>
            <person name="Apley M.D."/>
            <person name="Lubbers B.V."/>
            <person name="White B.J."/>
            <person name="Larson R.L."/>
        </authorList>
    </citation>
    <scope>NUCLEOTIDE SEQUENCE [LARGE SCALE GENOMIC DNA]</scope>
    <source>
        <strain evidence="12 13">USDA-ARS-USMARC-56511</strain>
    </source>
</reference>
<keyword evidence="4" id="KW-0902">Two-component regulatory system</keyword>
<evidence type="ECO:0000256" key="3">
    <source>
        <dbReference type="ARBA" id="ARBA00022553"/>
    </source>
</evidence>
<evidence type="ECO:0000256" key="4">
    <source>
        <dbReference type="ARBA" id="ARBA00023012"/>
    </source>
</evidence>
<evidence type="ECO:0000256" key="1">
    <source>
        <dbReference type="ARBA" id="ARBA00004496"/>
    </source>
</evidence>
<dbReference type="PROSITE" id="PS50110">
    <property type="entry name" value="RESPONSE_REGULATORY"/>
    <property type="match status" value="1"/>
</dbReference>
<organism evidence="12 13">
    <name type="scientific">Pseudomonas oryzihabitans</name>
    <dbReference type="NCBI Taxonomy" id="47885"/>
    <lineage>
        <taxon>Bacteria</taxon>
        <taxon>Pseudomonadati</taxon>
        <taxon>Pseudomonadota</taxon>
        <taxon>Gammaproteobacteria</taxon>
        <taxon>Pseudomonadales</taxon>
        <taxon>Pseudomonadaceae</taxon>
        <taxon>Pseudomonas</taxon>
    </lineage>
</organism>
<evidence type="ECO:0000256" key="7">
    <source>
        <dbReference type="ARBA" id="ARBA00023163"/>
    </source>
</evidence>
<keyword evidence="5" id="KW-0805">Transcription regulation</keyword>
<dbReference type="KEGG" id="por:APT59_18285"/>
<evidence type="ECO:0000256" key="5">
    <source>
        <dbReference type="ARBA" id="ARBA00023015"/>
    </source>
</evidence>
<dbReference type="AlphaFoldDB" id="A0A0U4VSH2"/>
<dbReference type="InterPro" id="IPR001789">
    <property type="entry name" value="Sig_transdc_resp-reg_receiver"/>
</dbReference>
<dbReference type="SUPFAM" id="SSF52172">
    <property type="entry name" value="CheY-like"/>
    <property type="match status" value="1"/>
</dbReference>
<dbReference type="FunFam" id="3.40.50.2300:FF:000002">
    <property type="entry name" value="DNA-binding response regulator PhoP"/>
    <property type="match status" value="1"/>
</dbReference>
<feature type="domain" description="Response regulatory" evidence="10">
    <location>
        <begin position="2"/>
        <end position="117"/>
    </location>
</feature>
<dbReference type="InterPro" id="IPR001867">
    <property type="entry name" value="OmpR/PhoB-type_DNA-bd"/>
</dbReference>
<feature type="domain" description="OmpR/PhoB-type" evidence="11">
    <location>
        <begin position="125"/>
        <end position="219"/>
    </location>
</feature>
<dbReference type="GO" id="GO:0005829">
    <property type="term" value="C:cytosol"/>
    <property type="evidence" value="ECO:0007669"/>
    <property type="project" value="TreeGrafter"/>
</dbReference>
<dbReference type="GO" id="GO:0006355">
    <property type="term" value="P:regulation of DNA-templated transcription"/>
    <property type="evidence" value="ECO:0007669"/>
    <property type="project" value="InterPro"/>
</dbReference>
<sequence length="221" mass="24554">MRVLLVEDDAALAQGIRMALRGEGYTLDWVADGLAAEHALALERFDLVLLDLGLPRLDGLDLLRRLRSQPDSQVPVLVLTSRDAKADRIQGLDAGADDYLVKPCDLDELKARIRALIRRSCGRAHPLLEHAGISLDPASQTVRYRGAEVVMTPMEYQLLHQLLLRPGAVITRERLSNALYGWQEAASGNTLEVLIHNLRKKLDSGLIRTVRGVGYLLERQP</sequence>
<dbReference type="Gene3D" id="6.10.250.690">
    <property type="match status" value="1"/>
</dbReference>
<gene>
    <name evidence="12" type="ORF">APT59_18285</name>
</gene>
<evidence type="ECO:0000259" key="11">
    <source>
        <dbReference type="PROSITE" id="PS51755"/>
    </source>
</evidence>
<evidence type="ECO:0000313" key="12">
    <source>
        <dbReference type="EMBL" id="ALZ86055.1"/>
    </source>
</evidence>
<dbReference type="PANTHER" id="PTHR48111:SF35">
    <property type="entry name" value="TRANSCRIPTIONAL REGULATORY PROTEIN QSEB"/>
    <property type="match status" value="1"/>
</dbReference>
<keyword evidence="3 8" id="KW-0597">Phosphoprotein</keyword>
<dbReference type="Proteomes" id="UP000064137">
    <property type="component" value="Chromosome"/>
</dbReference>
<dbReference type="RefSeq" id="WP_059316162.1">
    <property type="nucleotide sequence ID" value="NZ_CP013987.1"/>
</dbReference>
<dbReference type="Pfam" id="PF00486">
    <property type="entry name" value="Trans_reg_C"/>
    <property type="match status" value="1"/>
</dbReference>
<dbReference type="GO" id="GO:0032993">
    <property type="term" value="C:protein-DNA complex"/>
    <property type="evidence" value="ECO:0007669"/>
    <property type="project" value="TreeGrafter"/>
</dbReference>
<dbReference type="CDD" id="cd00383">
    <property type="entry name" value="trans_reg_C"/>
    <property type="match status" value="1"/>
</dbReference>
<dbReference type="PANTHER" id="PTHR48111">
    <property type="entry name" value="REGULATOR OF RPOS"/>
    <property type="match status" value="1"/>
</dbReference>
<dbReference type="GO" id="GO:0000976">
    <property type="term" value="F:transcription cis-regulatory region binding"/>
    <property type="evidence" value="ECO:0007669"/>
    <property type="project" value="TreeGrafter"/>
</dbReference>
<feature type="DNA-binding region" description="OmpR/PhoB-type" evidence="9">
    <location>
        <begin position="125"/>
        <end position="219"/>
    </location>
</feature>
<keyword evidence="6 9" id="KW-0238">DNA-binding</keyword>
<dbReference type="InterPro" id="IPR039420">
    <property type="entry name" value="WalR-like"/>
</dbReference>
<proteinExistence type="predicted"/>
<evidence type="ECO:0000256" key="8">
    <source>
        <dbReference type="PROSITE-ProRule" id="PRU00169"/>
    </source>
</evidence>
<evidence type="ECO:0000256" key="6">
    <source>
        <dbReference type="ARBA" id="ARBA00023125"/>
    </source>
</evidence>
<keyword evidence="2" id="KW-0963">Cytoplasm</keyword>
<dbReference type="PROSITE" id="PS51755">
    <property type="entry name" value="OMPR_PHOB"/>
    <property type="match status" value="1"/>
</dbReference>
<comment type="subcellular location">
    <subcellularLocation>
        <location evidence="1">Cytoplasm</location>
    </subcellularLocation>
</comment>
<protein>
    <submittedName>
        <fullName evidence="12">XRE family transcriptional regulator</fullName>
    </submittedName>
</protein>
<keyword evidence="7" id="KW-0804">Transcription</keyword>
<dbReference type="EMBL" id="CP013987">
    <property type="protein sequence ID" value="ALZ86055.1"/>
    <property type="molecule type" value="Genomic_DNA"/>
</dbReference>
<dbReference type="GO" id="GO:0000156">
    <property type="term" value="F:phosphorelay response regulator activity"/>
    <property type="evidence" value="ECO:0007669"/>
    <property type="project" value="TreeGrafter"/>
</dbReference>
<dbReference type="InterPro" id="IPR036388">
    <property type="entry name" value="WH-like_DNA-bd_sf"/>
</dbReference>
<evidence type="ECO:0000259" key="10">
    <source>
        <dbReference type="PROSITE" id="PS50110"/>
    </source>
</evidence>
<accession>A0A0U4VSH2</accession>
<evidence type="ECO:0000313" key="13">
    <source>
        <dbReference type="Proteomes" id="UP000064137"/>
    </source>
</evidence>
<name>A0A0U4VSH2_9PSED</name>
<dbReference type="OrthoDB" id="9802426at2"/>
<evidence type="ECO:0000256" key="2">
    <source>
        <dbReference type="ARBA" id="ARBA00022490"/>
    </source>
</evidence>
<evidence type="ECO:0000256" key="9">
    <source>
        <dbReference type="PROSITE-ProRule" id="PRU01091"/>
    </source>
</evidence>
<dbReference type="Gene3D" id="1.10.10.10">
    <property type="entry name" value="Winged helix-like DNA-binding domain superfamily/Winged helix DNA-binding domain"/>
    <property type="match status" value="1"/>
</dbReference>
<dbReference type="InterPro" id="IPR011006">
    <property type="entry name" value="CheY-like_superfamily"/>
</dbReference>
<dbReference type="SMART" id="SM00448">
    <property type="entry name" value="REC"/>
    <property type="match status" value="1"/>
</dbReference>
<dbReference type="Pfam" id="PF00072">
    <property type="entry name" value="Response_reg"/>
    <property type="match status" value="1"/>
</dbReference>
<feature type="modified residue" description="4-aspartylphosphate" evidence="8">
    <location>
        <position position="51"/>
    </location>
</feature>
<dbReference type="Gene3D" id="3.40.50.2300">
    <property type="match status" value="1"/>
</dbReference>